<dbReference type="InterPro" id="IPR050216">
    <property type="entry name" value="LRR_domain-containing"/>
</dbReference>
<dbReference type="PANTHER" id="PTHR48051">
    <property type="match status" value="1"/>
</dbReference>
<dbReference type="AlphaFoldDB" id="A0A0G4HCY7"/>
<name>A0A0G4HCY7_9ALVE</name>
<feature type="compositionally biased region" description="Basic and acidic residues" evidence="3">
    <location>
        <begin position="405"/>
        <end position="421"/>
    </location>
</feature>
<organism evidence="4">
    <name type="scientific">Chromera velia CCMP2878</name>
    <dbReference type="NCBI Taxonomy" id="1169474"/>
    <lineage>
        <taxon>Eukaryota</taxon>
        <taxon>Sar</taxon>
        <taxon>Alveolata</taxon>
        <taxon>Colpodellida</taxon>
        <taxon>Chromeraceae</taxon>
        <taxon>Chromera</taxon>
    </lineage>
</organism>
<dbReference type="SUPFAM" id="SSF52058">
    <property type="entry name" value="L domain-like"/>
    <property type="match status" value="1"/>
</dbReference>
<dbReference type="InterPro" id="IPR032675">
    <property type="entry name" value="LRR_dom_sf"/>
</dbReference>
<accession>A0A0G4HCY7</accession>
<proteinExistence type="predicted"/>
<keyword evidence="1" id="KW-0433">Leucine-rich repeat</keyword>
<dbReference type="Gene3D" id="3.80.10.10">
    <property type="entry name" value="Ribonuclease Inhibitor"/>
    <property type="match status" value="1"/>
</dbReference>
<reference evidence="4" key="1">
    <citation type="submission" date="2014-11" db="EMBL/GenBank/DDBJ databases">
        <authorList>
            <person name="Otto D Thomas"/>
            <person name="Naeem Raeece"/>
        </authorList>
    </citation>
    <scope>NUCLEOTIDE SEQUENCE</scope>
</reference>
<feature type="region of interest" description="Disordered" evidence="3">
    <location>
        <begin position="397"/>
        <end position="431"/>
    </location>
</feature>
<evidence type="ECO:0000313" key="4">
    <source>
        <dbReference type="EMBL" id="CEM41715.1"/>
    </source>
</evidence>
<evidence type="ECO:0000256" key="3">
    <source>
        <dbReference type="SAM" id="MobiDB-lite"/>
    </source>
</evidence>
<gene>
    <name evidence="4" type="ORF">Cvel_26196</name>
</gene>
<protein>
    <submittedName>
        <fullName evidence="4">Uncharacterized protein</fullName>
    </submittedName>
</protein>
<dbReference type="VEuPathDB" id="CryptoDB:Cvel_26196"/>
<evidence type="ECO:0000256" key="2">
    <source>
        <dbReference type="ARBA" id="ARBA00022737"/>
    </source>
</evidence>
<keyword evidence="2" id="KW-0677">Repeat</keyword>
<dbReference type="InterPro" id="IPR003591">
    <property type="entry name" value="Leu-rich_rpt_typical-subtyp"/>
</dbReference>
<dbReference type="PANTHER" id="PTHR48051:SF1">
    <property type="entry name" value="RAS SUPPRESSOR PROTEIN 1"/>
    <property type="match status" value="1"/>
</dbReference>
<dbReference type="SMART" id="SM00369">
    <property type="entry name" value="LRR_TYP"/>
    <property type="match status" value="2"/>
</dbReference>
<evidence type="ECO:0000256" key="1">
    <source>
        <dbReference type="ARBA" id="ARBA00022614"/>
    </source>
</evidence>
<dbReference type="GO" id="GO:0005737">
    <property type="term" value="C:cytoplasm"/>
    <property type="evidence" value="ECO:0007669"/>
    <property type="project" value="TreeGrafter"/>
</dbReference>
<dbReference type="EMBL" id="CDMZ01002293">
    <property type="protein sequence ID" value="CEM41715.1"/>
    <property type="molecule type" value="Genomic_DNA"/>
</dbReference>
<sequence>MLHDTEVERRLQKCSLKGKGLLLSHCNLSAVSIPRKVWNLTDLVRLDLGFNNLSYLDPRIGRLRNLRQLYVNDNPLETLPVELSTTSDLRVLDCHNTRLQSLPREFARLRVLTDVNLEGCPLKESIRVAYAGGVLSLFRYLQRKDERQTLKGELLRLLKEDIYPFTPRESLERAARAVFEELKDFNSRELKKLLKNAGRIFPKQVEDLNPQEARTSLRQYVEEEEERNSMGRLTLELRACFPEEPLDSVGAMAAELHKALPEESDRREVLALRSKLLPKDVKQFDGTKVRADLETLRGERTQRKIAVAVRNLYRDAENAKVENLSGRLAAAILQEIKGNNNNGIVKAVTLEGLGASSSTGSKGKGGTVKIPSSTLRLLQGALPQLLPADIDSALEIEPENLLVPKTKETEGEGEEKEREGDEATQAVTAPA</sequence>